<comment type="caution">
    <text evidence="4">The sequence shown here is derived from an EMBL/GenBank/DDBJ whole genome shotgun (WGS) entry which is preliminary data.</text>
</comment>
<dbReference type="EMBL" id="NNRN01000001">
    <property type="protein sequence ID" value="OYR32992.1"/>
    <property type="molecule type" value="Genomic_DNA"/>
</dbReference>
<sequence>MGKYFRSLQRQLPLLGLSSTLTLAFSERAWAGQGDMQTALLALAFIAAIIVILAVIFIPTIVAFRRQHPNRWLIFVVNLAFGGTIVGWVAALVWAMHYAHISEDGSNGGESGINLFVNDPVDVRVDPSMGSNASTFSTGRSNNDPAPPNTLSDAEIVQKLRRLKSLFESGAISAEEYTALKAPILNRYIHTTE</sequence>
<proteinExistence type="predicted"/>
<dbReference type="InterPro" id="IPR018649">
    <property type="entry name" value="SHOCT"/>
</dbReference>
<dbReference type="Proteomes" id="UP000216363">
    <property type="component" value="Unassembled WGS sequence"/>
</dbReference>
<reference evidence="4 5" key="1">
    <citation type="submission" date="2017-07" db="EMBL/GenBank/DDBJ databases">
        <title>Draft genome of Ochrobactrum lupini type strain LUP21.</title>
        <authorList>
            <person name="Krzyzanowska D.M."/>
            <person name="Jafra S."/>
        </authorList>
    </citation>
    <scope>NUCLEOTIDE SEQUENCE [LARGE SCALE GENOMIC DNA]</scope>
    <source>
        <strain evidence="4 5">LUP21</strain>
    </source>
</reference>
<dbReference type="Pfam" id="PF14373">
    <property type="entry name" value="Imm_superinfect"/>
    <property type="match status" value="1"/>
</dbReference>
<feature type="domain" description="SHOCT" evidence="3">
    <location>
        <begin position="159"/>
        <end position="185"/>
    </location>
</feature>
<feature type="region of interest" description="Disordered" evidence="1">
    <location>
        <begin position="132"/>
        <end position="151"/>
    </location>
</feature>
<feature type="transmembrane region" description="Helical" evidence="2">
    <location>
        <begin position="72"/>
        <end position="96"/>
    </location>
</feature>
<evidence type="ECO:0000256" key="1">
    <source>
        <dbReference type="SAM" id="MobiDB-lite"/>
    </source>
</evidence>
<name>A0A256H0T0_9HYPH</name>
<keyword evidence="2" id="KW-0812">Transmembrane</keyword>
<gene>
    <name evidence="4" type="ORF">CES86_5300</name>
</gene>
<evidence type="ECO:0000256" key="2">
    <source>
        <dbReference type="SAM" id="Phobius"/>
    </source>
</evidence>
<keyword evidence="2" id="KW-1133">Transmembrane helix</keyword>
<feature type="transmembrane region" description="Helical" evidence="2">
    <location>
        <begin position="41"/>
        <end position="65"/>
    </location>
</feature>
<organism evidence="4 5">
    <name type="scientific">Brucella lupini</name>
    <dbReference type="NCBI Taxonomy" id="255457"/>
    <lineage>
        <taxon>Bacteria</taxon>
        <taxon>Pseudomonadati</taxon>
        <taxon>Pseudomonadota</taxon>
        <taxon>Alphaproteobacteria</taxon>
        <taxon>Hyphomicrobiales</taxon>
        <taxon>Brucellaceae</taxon>
        <taxon>Brucella/Ochrobactrum group</taxon>
        <taxon>Brucella</taxon>
    </lineage>
</organism>
<protein>
    <submittedName>
        <fullName evidence="4">Short C-terminal domain protein</fullName>
    </submittedName>
</protein>
<evidence type="ECO:0000313" key="5">
    <source>
        <dbReference type="Proteomes" id="UP000216363"/>
    </source>
</evidence>
<dbReference type="InterPro" id="IPR016410">
    <property type="entry name" value="Phage_imm"/>
</dbReference>
<dbReference type="Pfam" id="PF09851">
    <property type="entry name" value="SHOCT"/>
    <property type="match status" value="1"/>
</dbReference>
<keyword evidence="2" id="KW-0472">Membrane</keyword>
<evidence type="ECO:0000313" key="4">
    <source>
        <dbReference type="EMBL" id="OYR32992.1"/>
    </source>
</evidence>
<evidence type="ECO:0000259" key="3">
    <source>
        <dbReference type="Pfam" id="PF09851"/>
    </source>
</evidence>
<accession>A0A256H0T0</accession>
<dbReference type="AlphaFoldDB" id="A0A256H0T0"/>